<sequence length="212" mass="23906">MKLKWWGHAAFQITSEDGLKILTDPYDDQVGYKPIVEEVDLVTVSHDHFDHNAVDILPGNPEVFRKTGTFDYKGIKIKGVKSYHDKAGGQERGENIIFTVEVDGFRVCHLGDLGHLPDEALIKQIGDIDILLTPVGGTFTIDHEEAYQTTRILNPSIIVPMHFKTEVLTFDISGVERFTDHFPPEQVQVIGDSEINIKKLPDKQVICVLDYH</sequence>
<dbReference type="HOGENOM" id="CLU_070010_3_0_9"/>
<dbReference type="KEGG" id="hor:Hore_17310"/>
<dbReference type="RefSeq" id="WP_015923450.1">
    <property type="nucleotide sequence ID" value="NC_011899.1"/>
</dbReference>
<reference evidence="1 2" key="1">
    <citation type="journal article" date="2009" name="PLoS ONE">
        <title>Genome analysis of the anaerobic thermohalophilic bacterium Halothermothrix orenii.</title>
        <authorList>
            <person name="Mavromatis K."/>
            <person name="Ivanova N."/>
            <person name="Anderson I."/>
            <person name="Lykidis A."/>
            <person name="Hooper S.D."/>
            <person name="Sun H."/>
            <person name="Kunin V."/>
            <person name="Lapidus A."/>
            <person name="Hugenholtz P."/>
            <person name="Patel B."/>
            <person name="Kyrpides N.C."/>
        </authorList>
    </citation>
    <scope>NUCLEOTIDE SEQUENCE [LARGE SCALE GENOMIC DNA]</scope>
    <source>
        <strain evidence="2">H 168 / OCM 544 / DSM 9562</strain>
    </source>
</reference>
<dbReference type="SUPFAM" id="SSF56281">
    <property type="entry name" value="Metallo-hydrolase/oxidoreductase"/>
    <property type="match status" value="1"/>
</dbReference>
<name>B8CYW1_HALOH</name>
<gene>
    <name evidence="1" type="ordered locus">Hore_17310</name>
</gene>
<dbReference type="Pfam" id="PF13483">
    <property type="entry name" value="Lactamase_B_3"/>
    <property type="match status" value="1"/>
</dbReference>
<keyword evidence="1" id="KW-0378">Hydrolase</keyword>
<dbReference type="GO" id="GO:0016787">
    <property type="term" value="F:hydrolase activity"/>
    <property type="evidence" value="ECO:0007669"/>
    <property type="project" value="UniProtKB-KW"/>
</dbReference>
<dbReference type="PANTHER" id="PTHR42967:SF1">
    <property type="entry name" value="MBL FOLD METALLO-HYDROLASE"/>
    <property type="match status" value="1"/>
</dbReference>
<evidence type="ECO:0000313" key="2">
    <source>
        <dbReference type="Proteomes" id="UP000000719"/>
    </source>
</evidence>
<evidence type="ECO:0000313" key="1">
    <source>
        <dbReference type="EMBL" id="ACL70480.1"/>
    </source>
</evidence>
<dbReference type="Gene3D" id="3.60.15.10">
    <property type="entry name" value="Ribonuclease Z/Hydroxyacylglutathione hydrolase-like"/>
    <property type="match status" value="1"/>
</dbReference>
<dbReference type="PANTHER" id="PTHR42967">
    <property type="entry name" value="METAL DEPENDENT HYDROLASE"/>
    <property type="match status" value="1"/>
</dbReference>
<dbReference type="STRING" id="373903.Hore_17310"/>
<protein>
    <submittedName>
        <fullName evidence="1">Zn-dependent hydrolase of the beta-lactamase fold protein</fullName>
    </submittedName>
</protein>
<dbReference type="InterPro" id="IPR036866">
    <property type="entry name" value="RibonucZ/Hydroxyglut_hydro"/>
</dbReference>
<dbReference type="EMBL" id="CP001098">
    <property type="protein sequence ID" value="ACL70480.1"/>
    <property type="molecule type" value="Genomic_DNA"/>
</dbReference>
<accession>B8CYW1</accession>
<proteinExistence type="predicted"/>
<keyword evidence="2" id="KW-1185">Reference proteome</keyword>
<dbReference type="AlphaFoldDB" id="B8CYW1"/>
<dbReference type="Proteomes" id="UP000000719">
    <property type="component" value="Chromosome"/>
</dbReference>
<dbReference type="OrthoDB" id="9789133at2"/>
<organism evidence="1 2">
    <name type="scientific">Halothermothrix orenii (strain H 168 / OCM 544 / DSM 9562)</name>
    <dbReference type="NCBI Taxonomy" id="373903"/>
    <lineage>
        <taxon>Bacteria</taxon>
        <taxon>Bacillati</taxon>
        <taxon>Bacillota</taxon>
        <taxon>Clostridia</taxon>
        <taxon>Halanaerobiales</taxon>
        <taxon>Halothermotrichaceae</taxon>
        <taxon>Halothermothrix</taxon>
    </lineage>
</organism>
<dbReference type="eggNOG" id="COG2220">
    <property type="taxonomic scope" value="Bacteria"/>
</dbReference>